<keyword evidence="2 6" id="KW-0328">Glycosyltransferase</keyword>
<comment type="caution">
    <text evidence="6">The sequence shown here is derived from an EMBL/GenBank/DDBJ whole genome shotgun (WGS) entry which is preliminary data.</text>
</comment>
<proteinExistence type="inferred from homology"/>
<dbReference type="Proteomes" id="UP000813215">
    <property type="component" value="Unassembled WGS sequence"/>
</dbReference>
<evidence type="ECO:0000256" key="3">
    <source>
        <dbReference type="ARBA" id="ARBA00022679"/>
    </source>
</evidence>
<evidence type="ECO:0000256" key="1">
    <source>
        <dbReference type="ARBA" id="ARBA00009481"/>
    </source>
</evidence>
<dbReference type="GO" id="GO:0016757">
    <property type="term" value="F:glycosyltransferase activity"/>
    <property type="evidence" value="ECO:0007669"/>
    <property type="project" value="UniProtKB-KW"/>
</dbReference>
<dbReference type="EMBL" id="JAHHHW010000154">
    <property type="protein sequence ID" value="MBW4435184.1"/>
    <property type="molecule type" value="Genomic_DNA"/>
</dbReference>
<protein>
    <submittedName>
        <fullName evidence="6">Glycosyltransferase</fullName>
        <ecNumber evidence="6">2.4.-.-</ecNumber>
    </submittedName>
</protein>
<accession>A0A9E3HCR3</accession>
<evidence type="ECO:0000313" key="6">
    <source>
        <dbReference type="EMBL" id="MBW4435184.1"/>
    </source>
</evidence>
<dbReference type="Gene3D" id="3.40.50.2000">
    <property type="entry name" value="Glycogen Phosphorylase B"/>
    <property type="match status" value="2"/>
</dbReference>
<dbReference type="PANTHER" id="PTHR12526:SF640">
    <property type="entry name" value="COLANIC ACID BIOSYNTHESIS GLYCOSYLTRANSFERASE WCAL-RELATED"/>
    <property type="match status" value="1"/>
</dbReference>
<feature type="domain" description="Glycosyltransferase subfamily 4-like N-terminal" evidence="5">
    <location>
        <begin position="15"/>
        <end position="211"/>
    </location>
</feature>
<reference evidence="6" key="2">
    <citation type="journal article" date="2022" name="Microbiol. Resour. Announc.">
        <title>Metagenome Sequencing to Explore Phylogenomics of Terrestrial Cyanobacteria.</title>
        <authorList>
            <person name="Ward R.D."/>
            <person name="Stajich J.E."/>
            <person name="Johansen J.R."/>
            <person name="Huntemann M."/>
            <person name="Clum A."/>
            <person name="Foster B."/>
            <person name="Foster B."/>
            <person name="Roux S."/>
            <person name="Palaniappan K."/>
            <person name="Varghese N."/>
            <person name="Mukherjee S."/>
            <person name="Reddy T.B.K."/>
            <person name="Daum C."/>
            <person name="Copeland A."/>
            <person name="Chen I.A."/>
            <person name="Ivanova N.N."/>
            <person name="Kyrpides N.C."/>
            <person name="Shapiro N."/>
            <person name="Eloe-Fadrosh E.A."/>
            <person name="Pietrasiak N."/>
        </authorList>
    </citation>
    <scope>NUCLEOTIDE SEQUENCE</scope>
    <source>
        <strain evidence="6">HA4357-MV3</strain>
    </source>
</reference>
<comment type="similarity">
    <text evidence="1">Belongs to the glycosyltransferase group 1 family. Glycosyltransferase 4 subfamily.</text>
</comment>
<reference evidence="6" key="1">
    <citation type="submission" date="2021-05" db="EMBL/GenBank/DDBJ databases">
        <authorList>
            <person name="Pietrasiak N."/>
            <person name="Ward R."/>
            <person name="Stajich J.E."/>
            <person name="Kurbessoian T."/>
        </authorList>
    </citation>
    <scope>NUCLEOTIDE SEQUENCE</scope>
    <source>
        <strain evidence="6">HA4357-MV3</strain>
    </source>
</reference>
<dbReference type="InterPro" id="IPR001296">
    <property type="entry name" value="Glyco_trans_1"/>
</dbReference>
<gene>
    <name evidence="6" type="ORF">KME28_26595</name>
</gene>
<dbReference type="Pfam" id="PF00534">
    <property type="entry name" value="Glycos_transf_1"/>
    <property type="match status" value="1"/>
</dbReference>
<evidence type="ECO:0000313" key="7">
    <source>
        <dbReference type="Proteomes" id="UP000813215"/>
    </source>
</evidence>
<sequence>MKIAFIVNKFPVISETFILNQITGLICRGHEVHIYGYRPDDTAKYHPDVEKYDLLKSTFYAPNIPQNKLWRLLKALWLIITNFYQAPLVILRSLNFFRYHGRAASLRILYSIIPLLNTESYDIIHCQFGIQGNEGMIYREIGAIQGKLITTFRGYDISWYVKEYGANVYDQLFVKGDFFLANCEFFRQRAIKLGCNEKKIIVHGSGIDCSRFSFQTRQPLEDGKISVATTGRLIEKKGIEYGIRAVAKVLKTYPNLEYNIVGDGALKEYLQQLIIELGVAEQVKLLGWKNQQEIIQIIDNTHIFIAPSVTAKDGNQDAPVNTLKEAMAMGLPVIATRHGGIPELVQDGISGFLVSERNADAIADKLTYLIKHPELWEKMGKAGRAYVETHYDTNHLNDELVKIYQRVIMDHLQPSSVSSQPIGKR</sequence>
<dbReference type="AlphaFoldDB" id="A0A9E3HCR3"/>
<evidence type="ECO:0000259" key="5">
    <source>
        <dbReference type="Pfam" id="PF13439"/>
    </source>
</evidence>
<feature type="domain" description="Glycosyl transferase family 1" evidence="4">
    <location>
        <begin position="219"/>
        <end position="384"/>
    </location>
</feature>
<evidence type="ECO:0000259" key="4">
    <source>
        <dbReference type="Pfam" id="PF00534"/>
    </source>
</evidence>
<evidence type="ECO:0000256" key="2">
    <source>
        <dbReference type="ARBA" id="ARBA00022676"/>
    </source>
</evidence>
<organism evidence="6 7">
    <name type="scientific">Pelatocladus maniniholoensis HA4357-MV3</name>
    <dbReference type="NCBI Taxonomy" id="1117104"/>
    <lineage>
        <taxon>Bacteria</taxon>
        <taxon>Bacillati</taxon>
        <taxon>Cyanobacteriota</taxon>
        <taxon>Cyanophyceae</taxon>
        <taxon>Nostocales</taxon>
        <taxon>Nostocaceae</taxon>
        <taxon>Pelatocladus</taxon>
    </lineage>
</organism>
<name>A0A9E3HCR3_9NOST</name>
<dbReference type="Pfam" id="PF13439">
    <property type="entry name" value="Glyco_transf_4"/>
    <property type="match status" value="1"/>
</dbReference>
<dbReference type="EC" id="2.4.-.-" evidence="6"/>
<dbReference type="PANTHER" id="PTHR12526">
    <property type="entry name" value="GLYCOSYLTRANSFERASE"/>
    <property type="match status" value="1"/>
</dbReference>
<dbReference type="SUPFAM" id="SSF53756">
    <property type="entry name" value="UDP-Glycosyltransferase/glycogen phosphorylase"/>
    <property type="match status" value="1"/>
</dbReference>
<keyword evidence="3 6" id="KW-0808">Transferase</keyword>
<dbReference type="InterPro" id="IPR028098">
    <property type="entry name" value="Glyco_trans_4-like_N"/>
</dbReference>